<keyword evidence="2" id="KW-0012">Acyltransferase</keyword>
<dbReference type="EMBL" id="FQWQ01000005">
    <property type="protein sequence ID" value="SHH90016.1"/>
    <property type="molecule type" value="Genomic_DNA"/>
</dbReference>
<evidence type="ECO:0000256" key="1">
    <source>
        <dbReference type="ARBA" id="ARBA00022679"/>
    </source>
</evidence>
<protein>
    <submittedName>
        <fullName evidence="4">Acetyltransferase (GNAT) domain-containing protein</fullName>
    </submittedName>
</protein>
<keyword evidence="1 4" id="KW-0808">Transferase</keyword>
<evidence type="ECO:0000313" key="5">
    <source>
        <dbReference type="Proteomes" id="UP000184212"/>
    </source>
</evidence>
<dbReference type="Proteomes" id="UP000184212">
    <property type="component" value="Unassembled WGS sequence"/>
</dbReference>
<accession>A0A1M5WQY3</accession>
<feature type="domain" description="N-acetyltransferase" evidence="3">
    <location>
        <begin position="3"/>
        <end position="138"/>
    </location>
</feature>
<proteinExistence type="predicted"/>
<dbReference type="OrthoDB" id="1178186at2"/>
<dbReference type="PANTHER" id="PTHR43626">
    <property type="entry name" value="ACYL-COA N-ACYLTRANSFERASE"/>
    <property type="match status" value="1"/>
</dbReference>
<dbReference type="InterPro" id="IPR000182">
    <property type="entry name" value="GNAT_dom"/>
</dbReference>
<dbReference type="AlphaFoldDB" id="A0A1M5WQY3"/>
<sequence>MFFTIHHRNPTLAEYQTLRQRVSWPAFDDALAGAGLSKSLFSVVIQNEHGHTVGMGRIVGDDALYFNIHDVIVVPECQRQGVGKMIVKELLAYADKKGGTNSQIGLSSSKGREAFYRAFGFTERPNDRMGAGMVLVKK</sequence>
<dbReference type="GO" id="GO:0008080">
    <property type="term" value="F:N-acetyltransferase activity"/>
    <property type="evidence" value="ECO:0007669"/>
    <property type="project" value="InterPro"/>
</dbReference>
<evidence type="ECO:0000259" key="3">
    <source>
        <dbReference type="PROSITE" id="PS51186"/>
    </source>
</evidence>
<keyword evidence="5" id="KW-1185">Reference proteome</keyword>
<dbReference type="PANTHER" id="PTHR43626:SF4">
    <property type="entry name" value="GCN5-RELATED N-ACETYLTRANSFERASE 2, CHLOROPLASTIC"/>
    <property type="match status" value="1"/>
</dbReference>
<dbReference type="Gene3D" id="3.40.630.30">
    <property type="match status" value="1"/>
</dbReference>
<organism evidence="4 5">
    <name type="scientific">Chryseolinea serpens</name>
    <dbReference type="NCBI Taxonomy" id="947013"/>
    <lineage>
        <taxon>Bacteria</taxon>
        <taxon>Pseudomonadati</taxon>
        <taxon>Bacteroidota</taxon>
        <taxon>Cytophagia</taxon>
        <taxon>Cytophagales</taxon>
        <taxon>Fulvivirgaceae</taxon>
        <taxon>Chryseolinea</taxon>
    </lineage>
</organism>
<reference evidence="4 5" key="1">
    <citation type="submission" date="2016-11" db="EMBL/GenBank/DDBJ databases">
        <authorList>
            <person name="Jaros S."/>
            <person name="Januszkiewicz K."/>
            <person name="Wedrychowicz H."/>
        </authorList>
    </citation>
    <scope>NUCLEOTIDE SEQUENCE [LARGE SCALE GENOMIC DNA]</scope>
    <source>
        <strain evidence="4 5">DSM 24574</strain>
    </source>
</reference>
<dbReference type="Pfam" id="PF13673">
    <property type="entry name" value="Acetyltransf_10"/>
    <property type="match status" value="1"/>
</dbReference>
<dbReference type="RefSeq" id="WP_073141899.1">
    <property type="nucleotide sequence ID" value="NZ_FQWQ01000005.1"/>
</dbReference>
<evidence type="ECO:0000313" key="4">
    <source>
        <dbReference type="EMBL" id="SHH90016.1"/>
    </source>
</evidence>
<dbReference type="InterPro" id="IPR045039">
    <property type="entry name" value="NSI-like"/>
</dbReference>
<dbReference type="SUPFAM" id="SSF55729">
    <property type="entry name" value="Acyl-CoA N-acyltransferases (Nat)"/>
    <property type="match status" value="1"/>
</dbReference>
<dbReference type="STRING" id="947013.SAMN04488109_5933"/>
<dbReference type="InterPro" id="IPR016181">
    <property type="entry name" value="Acyl_CoA_acyltransferase"/>
</dbReference>
<gene>
    <name evidence="4" type="ORF">SAMN04488109_5933</name>
</gene>
<dbReference type="PROSITE" id="PS51186">
    <property type="entry name" value="GNAT"/>
    <property type="match status" value="1"/>
</dbReference>
<dbReference type="CDD" id="cd04301">
    <property type="entry name" value="NAT_SF"/>
    <property type="match status" value="1"/>
</dbReference>
<name>A0A1M5WQY3_9BACT</name>
<evidence type="ECO:0000256" key="2">
    <source>
        <dbReference type="ARBA" id="ARBA00023315"/>
    </source>
</evidence>
<dbReference type="GO" id="GO:0005737">
    <property type="term" value="C:cytoplasm"/>
    <property type="evidence" value="ECO:0007669"/>
    <property type="project" value="TreeGrafter"/>
</dbReference>